<comment type="caution">
    <text evidence="2">The sequence shown here is derived from an EMBL/GenBank/DDBJ whole genome shotgun (WGS) entry which is preliminary data.</text>
</comment>
<gene>
    <name evidence="2" type="ORF">AKAME5_002700600</name>
</gene>
<accession>A0AAD3QWP3</accession>
<keyword evidence="2" id="KW-0675">Receptor</keyword>
<dbReference type="Proteomes" id="UP001279410">
    <property type="component" value="Unassembled WGS sequence"/>
</dbReference>
<evidence type="ECO:0000313" key="3">
    <source>
        <dbReference type="Proteomes" id="UP001279410"/>
    </source>
</evidence>
<name>A0AAD3QWP3_LATJO</name>
<protein>
    <submittedName>
        <fullName evidence="2">Pituitary adenylate cyclase-activating polypeptide type I receptor-like protein</fullName>
    </submittedName>
</protein>
<keyword evidence="3" id="KW-1185">Reference proteome</keyword>
<proteinExistence type="predicted"/>
<evidence type="ECO:0000313" key="2">
    <source>
        <dbReference type="EMBL" id="GLD46291.1"/>
    </source>
</evidence>
<dbReference type="EMBL" id="BRZM01003187">
    <property type="protein sequence ID" value="GLD46291.1"/>
    <property type="molecule type" value="Genomic_DNA"/>
</dbReference>
<feature type="region of interest" description="Disordered" evidence="1">
    <location>
        <begin position="96"/>
        <end position="123"/>
    </location>
</feature>
<dbReference type="AlphaFoldDB" id="A0AAD3QWP3"/>
<sequence length="123" mass="13935">MDEELGESRGGNELDSQGERGIYFLHLLNGRTVTVCIHVCLRDHWEALRVPDKSRHVARPLARVSMAMAERGGRAGRFVRTHVEIVIDLDETVAGEDDSLTQQRKQEHRGVREYEHSSEPGAF</sequence>
<organism evidence="2 3">
    <name type="scientific">Lates japonicus</name>
    <name type="common">Japanese lates</name>
    <dbReference type="NCBI Taxonomy" id="270547"/>
    <lineage>
        <taxon>Eukaryota</taxon>
        <taxon>Metazoa</taxon>
        <taxon>Chordata</taxon>
        <taxon>Craniata</taxon>
        <taxon>Vertebrata</taxon>
        <taxon>Euteleostomi</taxon>
        <taxon>Actinopterygii</taxon>
        <taxon>Neopterygii</taxon>
        <taxon>Teleostei</taxon>
        <taxon>Neoteleostei</taxon>
        <taxon>Acanthomorphata</taxon>
        <taxon>Carangaria</taxon>
        <taxon>Carangaria incertae sedis</taxon>
        <taxon>Centropomidae</taxon>
        <taxon>Lates</taxon>
    </lineage>
</organism>
<evidence type="ECO:0000256" key="1">
    <source>
        <dbReference type="SAM" id="MobiDB-lite"/>
    </source>
</evidence>
<reference evidence="2" key="1">
    <citation type="submission" date="2022-08" db="EMBL/GenBank/DDBJ databases">
        <title>Genome sequencing of akame (Lates japonicus).</title>
        <authorList>
            <person name="Hashiguchi Y."/>
            <person name="Takahashi H."/>
        </authorList>
    </citation>
    <scope>NUCLEOTIDE SEQUENCE</scope>
    <source>
        <strain evidence="2">Kochi</strain>
    </source>
</reference>
<feature type="compositionally biased region" description="Basic and acidic residues" evidence="1">
    <location>
        <begin position="104"/>
        <end position="123"/>
    </location>
</feature>